<accession>A0A4C1YAP3</accession>
<sequence length="164" mass="17636">MAVVTVALMMSVSDGLTYSLRKRASDLISSKKHIAQFAPCQDQTREVPLPMVHSPSVAHSLGRLFVPSSVISSPPPSSRSYTQYFIPTQEAGDAPVTPLRLRMSMDGATGGGRALSYGPSYCPPTSFTDIVNLCEFSGELPPYFISLRGLSPDGWIEVLWAGVA</sequence>
<reference evidence="1 2" key="1">
    <citation type="journal article" date="2019" name="Commun. Biol.">
        <title>The bagworm genome reveals a unique fibroin gene that provides high tensile strength.</title>
        <authorList>
            <person name="Kono N."/>
            <person name="Nakamura H."/>
            <person name="Ohtoshi R."/>
            <person name="Tomita M."/>
            <person name="Numata K."/>
            <person name="Arakawa K."/>
        </authorList>
    </citation>
    <scope>NUCLEOTIDE SEQUENCE [LARGE SCALE GENOMIC DNA]</scope>
</reference>
<name>A0A4C1YAP3_EUMVA</name>
<dbReference type="Proteomes" id="UP000299102">
    <property type="component" value="Unassembled WGS sequence"/>
</dbReference>
<keyword evidence="2" id="KW-1185">Reference proteome</keyword>
<gene>
    <name evidence="1" type="ORF">EVAR_55143_1</name>
</gene>
<protein>
    <submittedName>
        <fullName evidence="1">Uncharacterized protein</fullName>
    </submittedName>
</protein>
<evidence type="ECO:0000313" key="1">
    <source>
        <dbReference type="EMBL" id="GBP72100.1"/>
    </source>
</evidence>
<organism evidence="1 2">
    <name type="scientific">Eumeta variegata</name>
    <name type="common">Bagworm moth</name>
    <name type="synonym">Eumeta japonica</name>
    <dbReference type="NCBI Taxonomy" id="151549"/>
    <lineage>
        <taxon>Eukaryota</taxon>
        <taxon>Metazoa</taxon>
        <taxon>Ecdysozoa</taxon>
        <taxon>Arthropoda</taxon>
        <taxon>Hexapoda</taxon>
        <taxon>Insecta</taxon>
        <taxon>Pterygota</taxon>
        <taxon>Neoptera</taxon>
        <taxon>Endopterygota</taxon>
        <taxon>Lepidoptera</taxon>
        <taxon>Glossata</taxon>
        <taxon>Ditrysia</taxon>
        <taxon>Tineoidea</taxon>
        <taxon>Psychidae</taxon>
        <taxon>Oiketicinae</taxon>
        <taxon>Eumeta</taxon>
    </lineage>
</organism>
<dbReference type="EMBL" id="BGZK01001133">
    <property type="protein sequence ID" value="GBP72100.1"/>
    <property type="molecule type" value="Genomic_DNA"/>
</dbReference>
<comment type="caution">
    <text evidence="1">The sequence shown here is derived from an EMBL/GenBank/DDBJ whole genome shotgun (WGS) entry which is preliminary data.</text>
</comment>
<proteinExistence type="predicted"/>
<evidence type="ECO:0000313" key="2">
    <source>
        <dbReference type="Proteomes" id="UP000299102"/>
    </source>
</evidence>
<dbReference type="AlphaFoldDB" id="A0A4C1YAP3"/>